<keyword evidence="2" id="KW-1185">Reference proteome</keyword>
<sequence length="78" mass="9043">MYHREASNVSPTLIRFYLRPVSLAGWVIMGRAGFELGSKDRVDFPRPSFSTTVDNLRAQHCYRRSRGSARTMISWNHQ</sequence>
<reference evidence="1" key="1">
    <citation type="submission" date="2018-04" db="EMBL/GenBank/DDBJ databases">
        <title>Whole genome sequencing of Hypsizygus marmoreus.</title>
        <authorList>
            <person name="Choi I.-G."/>
            <person name="Min B."/>
            <person name="Kim J.-G."/>
            <person name="Kim S."/>
            <person name="Oh Y.-L."/>
            <person name="Kong W.-S."/>
            <person name="Park H."/>
            <person name="Jeong J."/>
            <person name="Song E.-S."/>
        </authorList>
    </citation>
    <scope>NUCLEOTIDE SEQUENCE [LARGE SCALE GENOMIC DNA]</scope>
    <source>
        <strain evidence="1">51987-8</strain>
    </source>
</reference>
<gene>
    <name evidence="1" type="ORF">Hypma_003126</name>
</gene>
<organism evidence="1 2">
    <name type="scientific">Hypsizygus marmoreus</name>
    <name type="common">White beech mushroom</name>
    <name type="synonym">Agaricus marmoreus</name>
    <dbReference type="NCBI Taxonomy" id="39966"/>
    <lineage>
        <taxon>Eukaryota</taxon>
        <taxon>Fungi</taxon>
        <taxon>Dikarya</taxon>
        <taxon>Basidiomycota</taxon>
        <taxon>Agaricomycotina</taxon>
        <taxon>Agaricomycetes</taxon>
        <taxon>Agaricomycetidae</taxon>
        <taxon>Agaricales</taxon>
        <taxon>Tricholomatineae</taxon>
        <taxon>Lyophyllaceae</taxon>
        <taxon>Hypsizygus</taxon>
    </lineage>
</organism>
<accession>A0A369JBG9</accession>
<dbReference type="EMBL" id="LUEZ02000129">
    <property type="protein sequence ID" value="RDB16206.1"/>
    <property type="molecule type" value="Genomic_DNA"/>
</dbReference>
<name>A0A369JBG9_HYPMA</name>
<evidence type="ECO:0000313" key="2">
    <source>
        <dbReference type="Proteomes" id="UP000076154"/>
    </source>
</evidence>
<protein>
    <submittedName>
        <fullName evidence="1">Uncharacterized protein</fullName>
    </submittedName>
</protein>
<evidence type="ECO:0000313" key="1">
    <source>
        <dbReference type="EMBL" id="RDB16206.1"/>
    </source>
</evidence>
<dbReference type="AlphaFoldDB" id="A0A369JBG9"/>
<comment type="caution">
    <text evidence="1">The sequence shown here is derived from an EMBL/GenBank/DDBJ whole genome shotgun (WGS) entry which is preliminary data.</text>
</comment>
<dbReference type="InParanoid" id="A0A369JBG9"/>
<dbReference type="Proteomes" id="UP000076154">
    <property type="component" value="Unassembled WGS sequence"/>
</dbReference>
<proteinExistence type="predicted"/>